<evidence type="ECO:0000256" key="7">
    <source>
        <dbReference type="ARBA" id="ARBA00022603"/>
    </source>
</evidence>
<dbReference type="RefSeq" id="WP_035354789.1">
    <property type="nucleotide sequence ID" value="NZ_JAAIWK010000008.1"/>
</dbReference>
<dbReference type="NCBIfam" id="NF008691">
    <property type="entry name" value="PRK11713.1-4"/>
    <property type="match status" value="1"/>
</dbReference>
<gene>
    <name evidence="16" type="ORF">G4D61_06960</name>
    <name evidence="15" type="ORF">NG54_10620</name>
</gene>
<dbReference type="AlphaFoldDB" id="A0A0A6VCA3"/>
<dbReference type="OrthoDB" id="9815641at2"/>
<dbReference type="PANTHER" id="PTHR30027">
    <property type="entry name" value="RIBOSOMAL RNA SMALL SUBUNIT METHYLTRANSFERASE E"/>
    <property type="match status" value="1"/>
</dbReference>
<evidence type="ECO:0000313" key="15">
    <source>
        <dbReference type="EMBL" id="KHD85206.1"/>
    </source>
</evidence>
<evidence type="ECO:0000256" key="2">
    <source>
        <dbReference type="ARBA" id="ARBA00005528"/>
    </source>
</evidence>
<dbReference type="SUPFAM" id="SSF88697">
    <property type="entry name" value="PUA domain-like"/>
    <property type="match status" value="1"/>
</dbReference>
<dbReference type="Pfam" id="PF20260">
    <property type="entry name" value="PUA_4"/>
    <property type="match status" value="1"/>
</dbReference>
<dbReference type="GO" id="GO:0070475">
    <property type="term" value="P:rRNA base methylation"/>
    <property type="evidence" value="ECO:0007669"/>
    <property type="project" value="TreeGrafter"/>
</dbReference>
<dbReference type="EMBL" id="JRUN01000029">
    <property type="protein sequence ID" value="KHD85206.1"/>
    <property type="molecule type" value="Genomic_DNA"/>
</dbReference>
<accession>A0A0A6VCA3</accession>
<evidence type="ECO:0000313" key="18">
    <source>
        <dbReference type="Proteomes" id="UP000476934"/>
    </source>
</evidence>
<dbReference type="CDD" id="cd18084">
    <property type="entry name" value="RsmE-like"/>
    <property type="match status" value="1"/>
</dbReference>
<evidence type="ECO:0000259" key="14">
    <source>
        <dbReference type="Pfam" id="PF20260"/>
    </source>
</evidence>
<dbReference type="SUPFAM" id="SSF75217">
    <property type="entry name" value="alpha/beta knot"/>
    <property type="match status" value="1"/>
</dbReference>
<reference evidence="16 18" key="2">
    <citation type="submission" date="2020-02" db="EMBL/GenBank/DDBJ databases">
        <authorList>
            <person name="Feng H."/>
        </authorList>
    </citation>
    <scope>NUCLEOTIDE SEQUENCE [LARGE SCALE GENOMIC DNA]</scope>
    <source>
        <strain evidence="16 18">Gsoil 114</strain>
    </source>
</reference>
<sequence>MQRYFLTKPYENEKEVRLQNEQYHHIVRVLRMEQGDRFYIVFRNEKACICEIKEITNEEVVAAIIEWEDISKELPVKVTIASGLPKGDKLEWIIQKATELGAYEFAPFIANRSIVKWDEKKGLKKKDRWQKIALEAAEQSHRQHVPLIHTPCTFKELLALSKSYEHKLVAFEEDAKQGESHQFVQALSQVKDGEKMLLVFGPEGGLSAQEVEQLCKAGFQTCGLGPRILRTETAPLYTLAAISYHLELMR</sequence>
<dbReference type="GO" id="GO:0005737">
    <property type="term" value="C:cytoplasm"/>
    <property type="evidence" value="ECO:0007669"/>
    <property type="project" value="UniProtKB-SubCell"/>
</dbReference>
<dbReference type="InterPro" id="IPR029026">
    <property type="entry name" value="tRNA_m1G_MTases_N"/>
</dbReference>
<comment type="function">
    <text evidence="10 12">Specifically methylates the N3 position of the uracil ring of uridine 1498 (m3U1498) in 16S rRNA. Acts on the fully assembled 30S ribosomal subunit.</text>
</comment>
<feature type="domain" description="Ribosomal RNA small subunit methyltransferase E methyltransferase" evidence="13">
    <location>
        <begin position="72"/>
        <end position="243"/>
    </location>
</feature>
<keyword evidence="18" id="KW-1185">Reference proteome</keyword>
<evidence type="ECO:0000256" key="1">
    <source>
        <dbReference type="ARBA" id="ARBA00004496"/>
    </source>
</evidence>
<keyword evidence="7 12" id="KW-0489">Methyltransferase</keyword>
<dbReference type="InterPro" id="IPR046887">
    <property type="entry name" value="RsmE_PUA-like"/>
</dbReference>
<comment type="catalytic activity">
    <reaction evidence="11 12">
        <text>uridine(1498) in 16S rRNA + S-adenosyl-L-methionine = N(3)-methyluridine(1498) in 16S rRNA + S-adenosyl-L-homocysteine + H(+)</text>
        <dbReference type="Rhea" id="RHEA:42920"/>
        <dbReference type="Rhea" id="RHEA-COMP:10283"/>
        <dbReference type="Rhea" id="RHEA-COMP:10284"/>
        <dbReference type="ChEBI" id="CHEBI:15378"/>
        <dbReference type="ChEBI" id="CHEBI:57856"/>
        <dbReference type="ChEBI" id="CHEBI:59789"/>
        <dbReference type="ChEBI" id="CHEBI:65315"/>
        <dbReference type="ChEBI" id="CHEBI:74502"/>
        <dbReference type="EC" id="2.1.1.193"/>
    </reaction>
</comment>
<evidence type="ECO:0000256" key="6">
    <source>
        <dbReference type="ARBA" id="ARBA00022552"/>
    </source>
</evidence>
<evidence type="ECO:0000256" key="12">
    <source>
        <dbReference type="PIRNR" id="PIRNR015601"/>
    </source>
</evidence>
<dbReference type="Pfam" id="PF04452">
    <property type="entry name" value="Methyltrans_RNA"/>
    <property type="match status" value="1"/>
</dbReference>
<dbReference type="Gene3D" id="3.40.1280.10">
    <property type="match status" value="1"/>
</dbReference>
<dbReference type="EMBL" id="JAAIWK010000008">
    <property type="protein sequence ID" value="NEY19711.1"/>
    <property type="molecule type" value="Genomic_DNA"/>
</dbReference>
<dbReference type="GO" id="GO:0070042">
    <property type="term" value="F:rRNA (uridine-N3-)-methyltransferase activity"/>
    <property type="evidence" value="ECO:0007669"/>
    <property type="project" value="TreeGrafter"/>
</dbReference>
<keyword evidence="5 12" id="KW-0963">Cytoplasm</keyword>
<dbReference type="EC" id="2.1.1.193" evidence="3 12"/>
<dbReference type="InterPro" id="IPR029028">
    <property type="entry name" value="Alpha/beta_knot_MTases"/>
</dbReference>
<reference evidence="15 17" key="1">
    <citation type="submission" date="2014-10" db="EMBL/GenBank/DDBJ databases">
        <title>Draft genome of phytase producing Bacillus ginsengihumi strain M2.11.</title>
        <authorList>
            <person name="Toymentseva A."/>
            <person name="Boulygina E.A."/>
            <person name="Kazakov S.V."/>
            <person name="Kayumov I."/>
            <person name="Suleimanova A.D."/>
            <person name="Mardanova A.M."/>
            <person name="Maria S.N."/>
            <person name="Sergey M.Y."/>
            <person name="Sharipova M.R."/>
        </authorList>
    </citation>
    <scope>NUCLEOTIDE SEQUENCE [LARGE SCALE GENOMIC DNA]</scope>
    <source>
        <strain evidence="15 17">M2.11</strain>
    </source>
</reference>
<dbReference type="STRING" id="363870.NG54_10620"/>
<dbReference type="PIRSF" id="PIRSF015601">
    <property type="entry name" value="MTase_slr0722"/>
    <property type="match status" value="1"/>
</dbReference>
<organism evidence="15 17">
    <name type="scientific">Heyndrickxia ginsengihumi</name>
    <dbReference type="NCBI Taxonomy" id="363870"/>
    <lineage>
        <taxon>Bacteria</taxon>
        <taxon>Bacillati</taxon>
        <taxon>Bacillota</taxon>
        <taxon>Bacilli</taxon>
        <taxon>Bacillales</taxon>
        <taxon>Bacillaceae</taxon>
        <taxon>Heyndrickxia</taxon>
    </lineage>
</organism>
<dbReference type="NCBIfam" id="TIGR00046">
    <property type="entry name" value="RsmE family RNA methyltransferase"/>
    <property type="match status" value="1"/>
</dbReference>
<reference evidence="16 18" key="3">
    <citation type="submission" date="2020-03" db="EMBL/GenBank/DDBJ databases">
        <title>Bacillus aquiflavi sp. nov., isolated from yellow water of strong flavor Chinese baijiu in Yibin region of China.</title>
        <authorList>
            <person name="Xie J."/>
        </authorList>
    </citation>
    <scope>NUCLEOTIDE SEQUENCE [LARGE SCALE GENOMIC DNA]</scope>
    <source>
        <strain evidence="16 18">Gsoil 114</strain>
    </source>
</reference>
<evidence type="ECO:0000256" key="5">
    <source>
        <dbReference type="ARBA" id="ARBA00022490"/>
    </source>
</evidence>
<dbReference type="FunFam" id="3.40.1280.10:FF:000020">
    <property type="entry name" value="Ribosomal RNA small subunit methyltransferase E"/>
    <property type="match status" value="1"/>
</dbReference>
<evidence type="ECO:0000313" key="17">
    <source>
        <dbReference type="Proteomes" id="UP000030588"/>
    </source>
</evidence>
<dbReference type="Proteomes" id="UP000030588">
    <property type="component" value="Unassembled WGS sequence"/>
</dbReference>
<dbReference type="InterPro" id="IPR046886">
    <property type="entry name" value="RsmE_MTase_dom"/>
</dbReference>
<evidence type="ECO:0000313" key="16">
    <source>
        <dbReference type="EMBL" id="NEY19711.1"/>
    </source>
</evidence>
<evidence type="ECO:0000256" key="11">
    <source>
        <dbReference type="ARBA" id="ARBA00047944"/>
    </source>
</evidence>
<protein>
    <recommendedName>
        <fullName evidence="4 12">Ribosomal RNA small subunit methyltransferase E</fullName>
        <ecNumber evidence="3 12">2.1.1.193</ecNumber>
    </recommendedName>
</protein>
<dbReference type="Proteomes" id="UP000476934">
    <property type="component" value="Unassembled WGS sequence"/>
</dbReference>
<dbReference type="InterPro" id="IPR006700">
    <property type="entry name" value="RsmE"/>
</dbReference>
<comment type="caution">
    <text evidence="15">The sequence shown here is derived from an EMBL/GenBank/DDBJ whole genome shotgun (WGS) entry which is preliminary data.</text>
</comment>
<dbReference type="InterPro" id="IPR015947">
    <property type="entry name" value="PUA-like_sf"/>
</dbReference>
<feature type="domain" description="Ribosomal RNA small subunit methyltransferase E PUA-like" evidence="14">
    <location>
        <begin position="18"/>
        <end position="64"/>
    </location>
</feature>
<name>A0A0A6VCA3_9BACI</name>
<evidence type="ECO:0000256" key="8">
    <source>
        <dbReference type="ARBA" id="ARBA00022679"/>
    </source>
</evidence>
<proteinExistence type="inferred from homology"/>
<keyword evidence="8 12" id="KW-0808">Transferase</keyword>
<keyword evidence="9 12" id="KW-0949">S-adenosyl-L-methionine</keyword>
<keyword evidence="6 12" id="KW-0698">rRNA processing</keyword>
<dbReference type="NCBIfam" id="NF008692">
    <property type="entry name" value="PRK11713.1-5"/>
    <property type="match status" value="1"/>
</dbReference>
<evidence type="ECO:0000256" key="4">
    <source>
        <dbReference type="ARBA" id="ARBA00013673"/>
    </source>
</evidence>
<comment type="subcellular location">
    <subcellularLocation>
        <location evidence="1 12">Cytoplasm</location>
    </subcellularLocation>
</comment>
<evidence type="ECO:0000256" key="3">
    <source>
        <dbReference type="ARBA" id="ARBA00012328"/>
    </source>
</evidence>
<evidence type="ECO:0000256" key="9">
    <source>
        <dbReference type="ARBA" id="ARBA00022691"/>
    </source>
</evidence>
<dbReference type="PANTHER" id="PTHR30027:SF3">
    <property type="entry name" value="16S RRNA (URACIL(1498)-N(3))-METHYLTRANSFERASE"/>
    <property type="match status" value="1"/>
</dbReference>
<comment type="similarity">
    <text evidence="2 12">Belongs to the RNA methyltransferase RsmE family.</text>
</comment>
<evidence type="ECO:0000256" key="10">
    <source>
        <dbReference type="ARBA" id="ARBA00025699"/>
    </source>
</evidence>
<evidence type="ECO:0000259" key="13">
    <source>
        <dbReference type="Pfam" id="PF04452"/>
    </source>
</evidence>